<feature type="compositionally biased region" description="Gly residues" evidence="1">
    <location>
        <begin position="73"/>
        <end position="82"/>
    </location>
</feature>
<dbReference type="AlphaFoldDB" id="A0A3M5U814"/>
<sequence>MLDQGLVLETAQQPALDQAVDLPRHQAQGRQQDQPEHAPALLLRCAIPEQVDDGRHQARQGKRQVGPKAHGIGNAGRQGGGADQAKHPGLMHETVRGHQGNGRSREGQATDRRAEHEHTAPHGLGLPAGHGRVKGRYLNHAHRHQGQQPEQPDAVQQVLIGVPQQPGADQAVDQHQQRRQQRALIEQARALNRDLGCIVFTDDLCWGRRGAKQVGAKGHRRCSYNGEPETSTEHTQASAWAKLLQVIKNPLRSAANLWPRPLEQDTARVAADDQPVITPVRMFAASLACRRFASTIRHWDLPRPPKAHRMRRCAMISLFC</sequence>
<comment type="caution">
    <text evidence="2">The sequence shown here is derived from an EMBL/GenBank/DDBJ whole genome shotgun (WGS) entry which is preliminary data.</text>
</comment>
<evidence type="ECO:0000256" key="1">
    <source>
        <dbReference type="SAM" id="MobiDB-lite"/>
    </source>
</evidence>
<dbReference type="Proteomes" id="UP000280395">
    <property type="component" value="Unassembled WGS sequence"/>
</dbReference>
<dbReference type="EMBL" id="RBUA01001497">
    <property type="protein sequence ID" value="RMU42065.1"/>
    <property type="molecule type" value="Genomic_DNA"/>
</dbReference>
<name>A0A3M5U814_PSESX</name>
<evidence type="ECO:0000313" key="2">
    <source>
        <dbReference type="EMBL" id="RMU42065.1"/>
    </source>
</evidence>
<evidence type="ECO:0000313" key="3">
    <source>
        <dbReference type="Proteomes" id="UP000280395"/>
    </source>
</evidence>
<gene>
    <name evidence="2" type="ORF">ALP29_05225</name>
</gene>
<feature type="compositionally biased region" description="Basic and acidic residues" evidence="1">
    <location>
        <begin position="103"/>
        <end position="120"/>
    </location>
</feature>
<protein>
    <submittedName>
        <fullName evidence="2">Uncharacterized protein</fullName>
    </submittedName>
</protein>
<organism evidence="2 3">
    <name type="scientific">Pseudomonas syringae pv. avii</name>
    <dbReference type="NCBI Taxonomy" id="663959"/>
    <lineage>
        <taxon>Bacteria</taxon>
        <taxon>Pseudomonadati</taxon>
        <taxon>Pseudomonadota</taxon>
        <taxon>Gammaproteobacteria</taxon>
        <taxon>Pseudomonadales</taxon>
        <taxon>Pseudomonadaceae</taxon>
        <taxon>Pseudomonas</taxon>
        <taxon>Pseudomonas syringae</taxon>
    </lineage>
</organism>
<proteinExistence type="predicted"/>
<accession>A0A3M5U814</accession>
<reference evidence="2 3" key="1">
    <citation type="submission" date="2018-08" db="EMBL/GenBank/DDBJ databases">
        <title>Recombination of ecologically and evolutionarily significant loci maintains genetic cohesion in the Pseudomonas syringae species complex.</title>
        <authorList>
            <person name="Dillon M."/>
            <person name="Thakur S."/>
            <person name="Almeida R.N.D."/>
            <person name="Weir B.S."/>
            <person name="Guttman D.S."/>
        </authorList>
    </citation>
    <scope>NUCLEOTIDE SEQUENCE [LARGE SCALE GENOMIC DNA]</scope>
    <source>
        <strain evidence="2 3">ICMP 14479</strain>
    </source>
</reference>
<feature type="region of interest" description="Disordered" evidence="1">
    <location>
        <begin position="53"/>
        <end position="132"/>
    </location>
</feature>